<evidence type="ECO:0000256" key="1">
    <source>
        <dbReference type="SAM" id="MobiDB-lite"/>
    </source>
</evidence>
<keyword evidence="2" id="KW-1133">Transmembrane helix</keyword>
<organism evidence="3 4">
    <name type="scientific">Rhodococcoides kyotonense</name>
    <dbReference type="NCBI Taxonomy" id="398843"/>
    <lineage>
        <taxon>Bacteria</taxon>
        <taxon>Bacillati</taxon>
        <taxon>Actinomycetota</taxon>
        <taxon>Actinomycetes</taxon>
        <taxon>Mycobacteriales</taxon>
        <taxon>Nocardiaceae</taxon>
        <taxon>Rhodococcoides</taxon>
    </lineage>
</organism>
<dbReference type="Proteomes" id="UP000077519">
    <property type="component" value="Unassembled WGS sequence"/>
</dbReference>
<dbReference type="RefSeq" id="WP_068423151.1">
    <property type="nucleotide sequence ID" value="NZ_LVHI01000007.1"/>
</dbReference>
<protein>
    <recommendedName>
        <fullName evidence="5">DUF4232 domain-containing protein</fullName>
    </recommendedName>
</protein>
<name>A0A177YL18_9NOCA</name>
<evidence type="ECO:0000313" key="4">
    <source>
        <dbReference type="Proteomes" id="UP000077519"/>
    </source>
</evidence>
<dbReference type="AlphaFoldDB" id="A0A177YL18"/>
<reference evidence="3 4" key="1">
    <citation type="submission" date="2016-03" db="EMBL/GenBank/DDBJ databases">
        <title>Genome sequence of Rhodococcus kyotonensis KB10.</title>
        <authorList>
            <person name="Jeong H."/>
            <person name="Hong C.E."/>
            <person name="Jo S.H."/>
            <person name="Park J.M."/>
        </authorList>
    </citation>
    <scope>NUCLEOTIDE SEQUENCE [LARGE SCALE GENOMIC DNA]</scope>
    <source>
        <strain evidence="3 4">KB10</strain>
    </source>
</reference>
<feature type="compositionally biased region" description="Gly residues" evidence="1">
    <location>
        <begin position="75"/>
        <end position="84"/>
    </location>
</feature>
<feature type="compositionally biased region" description="Low complexity" evidence="1">
    <location>
        <begin position="55"/>
        <end position="74"/>
    </location>
</feature>
<evidence type="ECO:0000313" key="3">
    <source>
        <dbReference type="EMBL" id="OAK55909.1"/>
    </source>
</evidence>
<sequence length="248" mass="24997">MLQPTGPLPPEIYWRRRALAIGAAVVVLGLIVWFISSLGGGNDEPPQAEPAGVVATTPAPTTPSASATPSQPASSGGGSGGSGSGSSDSGSGNGSGNTAAGNGSTSSSAAAPAGAPAPANQCSDQSLAIKATPDKPSYRVGEEPGFTVVITNISSTECQRDVGAGLQQALVYTLDDQRIWSNTDCFPDAQSDLRTFKPGEQAGFTVKWSGTNSVPGCGEERIPVGVGSYKVIAQLGELRSSPEPFNMT</sequence>
<keyword evidence="2" id="KW-0472">Membrane</keyword>
<feature type="region of interest" description="Disordered" evidence="1">
    <location>
        <begin position="45"/>
        <end position="125"/>
    </location>
</feature>
<gene>
    <name evidence="3" type="ORF">A3K89_18515</name>
</gene>
<evidence type="ECO:0008006" key="5">
    <source>
        <dbReference type="Google" id="ProtNLM"/>
    </source>
</evidence>
<keyword evidence="4" id="KW-1185">Reference proteome</keyword>
<feature type="transmembrane region" description="Helical" evidence="2">
    <location>
        <begin position="18"/>
        <end position="36"/>
    </location>
</feature>
<dbReference type="EMBL" id="LVHI01000007">
    <property type="protein sequence ID" value="OAK55909.1"/>
    <property type="molecule type" value="Genomic_DNA"/>
</dbReference>
<feature type="compositionally biased region" description="Low complexity" evidence="1">
    <location>
        <begin position="85"/>
        <end position="120"/>
    </location>
</feature>
<keyword evidence="2" id="KW-0812">Transmembrane</keyword>
<proteinExistence type="predicted"/>
<comment type="caution">
    <text evidence="3">The sequence shown here is derived from an EMBL/GenBank/DDBJ whole genome shotgun (WGS) entry which is preliminary data.</text>
</comment>
<accession>A0A177YL18</accession>
<evidence type="ECO:0000256" key="2">
    <source>
        <dbReference type="SAM" id="Phobius"/>
    </source>
</evidence>